<evidence type="ECO:0000259" key="3">
    <source>
        <dbReference type="Pfam" id="PF01494"/>
    </source>
</evidence>
<dbReference type="PANTHER" id="PTHR43004:SF6">
    <property type="entry name" value="FAD_NAD(P)-BINDING OXIDOREDUCTASE FAMILY PROTEIN"/>
    <property type="match status" value="1"/>
</dbReference>
<dbReference type="PANTHER" id="PTHR43004">
    <property type="entry name" value="TRK SYSTEM POTASSIUM UPTAKE PROTEIN"/>
    <property type="match status" value="1"/>
</dbReference>
<keyword evidence="1" id="KW-0285">Flavoprotein</keyword>
<evidence type="ECO:0000313" key="4">
    <source>
        <dbReference type="EMBL" id="CAE0271495.1"/>
    </source>
</evidence>
<dbReference type="Gene3D" id="3.30.9.10">
    <property type="entry name" value="D-Amino Acid Oxidase, subunit A, domain 2"/>
    <property type="match status" value="1"/>
</dbReference>
<dbReference type="GO" id="GO:0071949">
    <property type="term" value="F:FAD binding"/>
    <property type="evidence" value="ECO:0007669"/>
    <property type="project" value="InterPro"/>
</dbReference>
<sequence>MKAGVLKKKYDVGIVGSGPVGLVLSGLLKRCGIRHALIDRRKDPVIHPQAHFLNARSMEIAQSYFPNEYNEIVKMLPDSKYWRDFSYCHTLTGTELHRVNQFQRTDSTFWESTPSNVAHLAQNKFETILRTVGGQGSADALVSTYRGYSVKGCTYSPESATFRAESAFPDNVHPAIELECKYLIGADGASSTVRNSLGIAMQGEEAMQHLVNVHFSCPGLRPLLRPRPAMLYFTFNENMVAVFVAHDALSDEWVCQIPYFPPFQDRKDFTEEVVRKMISSGIGASLPLKIMSINSWVMHAQVAAKYGNTADSASKSRKESYTKNYNNVFLVGDAAHRFPPSGGFGMNTGIQDAHNLAWKLALVLKGKADSQILSETYEKERKPTAESITALSLYNYRLSAGAATSLGVDPALAIAAVAAANAATMLPFSVRRAAVVKALETGASTLKWMKDWENNMLGGVRVRALQKRLDGGKSLPLIFPHVDLESKYIQGGIVAPPTRFAQTHNSRATFTGLRLQVGARLPHFWLRPSLGPDLVAAAAQLTVSSVQLPALMDDFDSIAANDGASTPSVLLMVDSQYAEQGVAALKKLNPSLQRLFRVISISSSAASTAEKDHLNLQHQFQVPHFVVDEDEETREVKNDQSFHHRYGPVCSGQILPKWTSADSHIHAFDFQCATGRWQKMNESYVKHQAQEQSESGVKAHSVAVILRPDGHVAHVVCAEEGSSVAERTELYRDALSRVVDVLHLM</sequence>
<reference evidence="4" key="1">
    <citation type="submission" date="2021-01" db="EMBL/GenBank/DDBJ databases">
        <authorList>
            <person name="Corre E."/>
            <person name="Pelletier E."/>
            <person name="Niang G."/>
            <person name="Scheremetjew M."/>
            <person name="Finn R."/>
            <person name="Kale V."/>
            <person name="Holt S."/>
            <person name="Cochrane G."/>
            <person name="Meng A."/>
            <person name="Brown T."/>
            <person name="Cohen L."/>
        </authorList>
    </citation>
    <scope>NUCLEOTIDE SEQUENCE</scope>
    <source>
        <strain evidence="4">CCAP 955/1</strain>
    </source>
</reference>
<dbReference type="EMBL" id="HBIC01000571">
    <property type="protein sequence ID" value="CAE0271495.1"/>
    <property type="molecule type" value="Transcribed_RNA"/>
</dbReference>
<dbReference type="AlphaFoldDB" id="A0A7S3GN08"/>
<dbReference type="Gene3D" id="3.50.50.60">
    <property type="entry name" value="FAD/NAD(P)-binding domain"/>
    <property type="match status" value="1"/>
</dbReference>
<protein>
    <recommendedName>
        <fullName evidence="3">FAD-binding domain-containing protein</fullName>
    </recommendedName>
</protein>
<name>A0A7S3GN08_9STRA</name>
<dbReference type="InterPro" id="IPR002938">
    <property type="entry name" value="FAD-bd"/>
</dbReference>
<evidence type="ECO:0000256" key="2">
    <source>
        <dbReference type="ARBA" id="ARBA00022827"/>
    </source>
</evidence>
<accession>A0A7S3GN08</accession>
<dbReference type="GO" id="GO:0006744">
    <property type="term" value="P:ubiquinone biosynthetic process"/>
    <property type="evidence" value="ECO:0007669"/>
    <property type="project" value="TreeGrafter"/>
</dbReference>
<dbReference type="Gene3D" id="3.40.30.120">
    <property type="match status" value="1"/>
</dbReference>
<proteinExistence type="predicted"/>
<evidence type="ECO:0000256" key="1">
    <source>
        <dbReference type="ARBA" id="ARBA00022630"/>
    </source>
</evidence>
<organism evidence="4">
    <name type="scientific">Spumella elongata</name>
    <dbReference type="NCBI Taxonomy" id="89044"/>
    <lineage>
        <taxon>Eukaryota</taxon>
        <taxon>Sar</taxon>
        <taxon>Stramenopiles</taxon>
        <taxon>Ochrophyta</taxon>
        <taxon>Chrysophyceae</taxon>
        <taxon>Chromulinales</taxon>
        <taxon>Chromulinaceae</taxon>
        <taxon>Spumella</taxon>
    </lineage>
</organism>
<dbReference type="Pfam" id="PF01494">
    <property type="entry name" value="FAD_binding_3"/>
    <property type="match status" value="1"/>
</dbReference>
<dbReference type="InterPro" id="IPR050641">
    <property type="entry name" value="RIFMO-like"/>
</dbReference>
<dbReference type="GO" id="GO:0016709">
    <property type="term" value="F:oxidoreductase activity, acting on paired donors, with incorporation or reduction of molecular oxygen, NAD(P)H as one donor, and incorporation of one atom of oxygen"/>
    <property type="evidence" value="ECO:0007669"/>
    <property type="project" value="UniProtKB-ARBA"/>
</dbReference>
<dbReference type="GO" id="GO:0005739">
    <property type="term" value="C:mitochondrion"/>
    <property type="evidence" value="ECO:0007669"/>
    <property type="project" value="TreeGrafter"/>
</dbReference>
<dbReference type="PRINTS" id="PR00420">
    <property type="entry name" value="RNGMNOXGNASE"/>
</dbReference>
<keyword evidence="2" id="KW-0274">FAD</keyword>
<feature type="domain" description="FAD-binding" evidence="3">
    <location>
        <begin position="10"/>
        <end position="390"/>
    </location>
</feature>
<dbReference type="InterPro" id="IPR036188">
    <property type="entry name" value="FAD/NAD-bd_sf"/>
</dbReference>
<dbReference type="SUPFAM" id="SSF51905">
    <property type="entry name" value="FAD/NAD(P)-binding domain"/>
    <property type="match status" value="1"/>
</dbReference>
<gene>
    <name evidence="4" type="ORF">SELO1098_LOCUS320</name>
</gene>